<gene>
    <name evidence="5 6" type="primary">hypA</name>
    <name evidence="6" type="ORF">JBF11_04085</name>
</gene>
<accession>A0ABY5Y2U4</accession>
<evidence type="ECO:0000256" key="5">
    <source>
        <dbReference type="HAMAP-Rule" id="MF_00213"/>
    </source>
</evidence>
<keyword evidence="3 5" id="KW-0479">Metal-binding</keyword>
<reference evidence="6" key="1">
    <citation type="submission" date="2020-12" db="EMBL/GenBank/DDBJ databases">
        <title>Taurinivorans muris gen. nov., sp. nov., fundamental and realized metabolic niche of a ubiquitous sulfidogenic bacterium in the murine intestine.</title>
        <authorList>
            <person name="Ye H."/>
            <person name="Hanson B.T."/>
            <person name="Loy A."/>
        </authorList>
    </citation>
    <scope>NUCLEOTIDE SEQUENCE</scope>
    <source>
        <strain evidence="6">LT0009</strain>
    </source>
</reference>
<comment type="function">
    <text evidence="5">Involved in the maturation of [NiFe] hydrogenases. Required for nickel insertion into the metal center of the hydrogenase.</text>
</comment>
<feature type="binding site" evidence="5">
    <location>
        <position position="74"/>
    </location>
    <ligand>
        <name>Zn(2+)</name>
        <dbReference type="ChEBI" id="CHEBI:29105"/>
    </ligand>
</feature>
<dbReference type="HAMAP" id="MF_00213">
    <property type="entry name" value="HypA_HybF"/>
    <property type="match status" value="1"/>
</dbReference>
<keyword evidence="4 5" id="KW-0862">Zinc</keyword>
<dbReference type="RefSeq" id="WP_334316110.1">
    <property type="nucleotide sequence ID" value="NZ_CP065938.1"/>
</dbReference>
<evidence type="ECO:0000313" key="7">
    <source>
        <dbReference type="Proteomes" id="UP001058120"/>
    </source>
</evidence>
<sequence>MHETVIASSLLKIITEETAKQHKNLYVDEIHLKIGLLNCIEAQTVQGCFEILAENTRAEHAKMIIERLPLQGFCNDCQKNISITKRHFVCPLCQSGNVDWQGGNEMQITSIKVHEKKEEEKE</sequence>
<dbReference type="InterPro" id="IPR020538">
    <property type="entry name" value="Hydgase_Ni_incorp_HypA/HybF_CS"/>
</dbReference>
<feature type="binding site" evidence="5">
    <location>
        <position position="77"/>
    </location>
    <ligand>
        <name>Zn(2+)</name>
        <dbReference type="ChEBI" id="CHEBI:29105"/>
    </ligand>
</feature>
<dbReference type="Gene3D" id="3.30.2320.80">
    <property type="match status" value="1"/>
</dbReference>
<feature type="binding site" evidence="5">
    <location>
        <position position="90"/>
    </location>
    <ligand>
        <name>Zn(2+)</name>
        <dbReference type="ChEBI" id="CHEBI:29105"/>
    </ligand>
</feature>
<dbReference type="PANTHER" id="PTHR34535:SF3">
    <property type="entry name" value="HYDROGENASE MATURATION FACTOR HYPA"/>
    <property type="match status" value="1"/>
</dbReference>
<keyword evidence="2 5" id="KW-0533">Nickel</keyword>
<dbReference type="PROSITE" id="PS01249">
    <property type="entry name" value="HYPA"/>
    <property type="match status" value="1"/>
</dbReference>
<dbReference type="InterPro" id="IPR000688">
    <property type="entry name" value="HypA/HybF"/>
</dbReference>
<dbReference type="Pfam" id="PF01155">
    <property type="entry name" value="HypA"/>
    <property type="match status" value="1"/>
</dbReference>
<evidence type="ECO:0000256" key="3">
    <source>
        <dbReference type="ARBA" id="ARBA00022723"/>
    </source>
</evidence>
<keyword evidence="7" id="KW-1185">Reference proteome</keyword>
<name>A0ABY5Y2U4_9BACT</name>
<proteinExistence type="inferred from homology"/>
<dbReference type="EMBL" id="CP065938">
    <property type="protein sequence ID" value="UWX06498.1"/>
    <property type="molecule type" value="Genomic_DNA"/>
</dbReference>
<organism evidence="6 7">
    <name type="scientific">Taurinivorans muris</name>
    <dbReference type="NCBI Taxonomy" id="2787751"/>
    <lineage>
        <taxon>Bacteria</taxon>
        <taxon>Pseudomonadati</taxon>
        <taxon>Thermodesulfobacteriota</taxon>
        <taxon>Desulfovibrionia</taxon>
        <taxon>Desulfovibrionales</taxon>
        <taxon>Desulfovibrionaceae</taxon>
        <taxon>Taurinivorans</taxon>
    </lineage>
</organism>
<evidence type="ECO:0000256" key="1">
    <source>
        <dbReference type="ARBA" id="ARBA00010748"/>
    </source>
</evidence>
<comment type="similarity">
    <text evidence="1 5">Belongs to the HypA/HybF family.</text>
</comment>
<evidence type="ECO:0000256" key="2">
    <source>
        <dbReference type="ARBA" id="ARBA00022596"/>
    </source>
</evidence>
<evidence type="ECO:0000256" key="4">
    <source>
        <dbReference type="ARBA" id="ARBA00022833"/>
    </source>
</evidence>
<protein>
    <recommendedName>
        <fullName evidence="5">Hydrogenase maturation factor HypA</fullName>
    </recommendedName>
</protein>
<feature type="binding site" evidence="5">
    <location>
        <position position="93"/>
    </location>
    <ligand>
        <name>Zn(2+)</name>
        <dbReference type="ChEBI" id="CHEBI:29105"/>
    </ligand>
</feature>
<dbReference type="PANTHER" id="PTHR34535">
    <property type="entry name" value="HYDROGENASE MATURATION FACTOR HYPA"/>
    <property type="match status" value="1"/>
</dbReference>
<dbReference type="PIRSF" id="PIRSF004761">
    <property type="entry name" value="Hydrgn_mat_HypA"/>
    <property type="match status" value="1"/>
</dbReference>
<evidence type="ECO:0000313" key="6">
    <source>
        <dbReference type="EMBL" id="UWX06498.1"/>
    </source>
</evidence>
<dbReference type="NCBIfam" id="TIGR00100">
    <property type="entry name" value="hypA"/>
    <property type="match status" value="1"/>
</dbReference>
<dbReference type="Proteomes" id="UP001058120">
    <property type="component" value="Chromosome"/>
</dbReference>
<feature type="binding site" evidence="5">
    <location>
        <position position="2"/>
    </location>
    <ligand>
        <name>Ni(2+)</name>
        <dbReference type="ChEBI" id="CHEBI:49786"/>
    </ligand>
</feature>